<evidence type="ECO:0000256" key="1">
    <source>
        <dbReference type="SAM" id="MobiDB-lite"/>
    </source>
</evidence>
<dbReference type="EnsemblMetazoa" id="AFAF019007-RA">
    <property type="protein sequence ID" value="AFAF019007-PA"/>
    <property type="gene ID" value="AFAF019007"/>
</dbReference>
<accession>A0A182QXS6</accession>
<evidence type="ECO:0000313" key="3">
    <source>
        <dbReference type="Proteomes" id="UP000075886"/>
    </source>
</evidence>
<proteinExistence type="predicted"/>
<dbReference type="AlphaFoldDB" id="A0A182QXS6"/>
<sequence length="245" mass="26481">MNVWTLKRTICPVARILDHLDVSLIETGATHGDKLRLIDRFSQALPVRMQIGSLLIVIQIQRHSDAAHETQQKFLKRPADDIDSASDSFEQPPVKLQHNGSENLTKFSVEIVQQLEFTTSAANSQPQQISTNVTVKALTNASVKSEGSAANGGPGGGIGGTGGGNGMPGQQQQQPNNNPTPSPHMHDLGNIVDFKQEPENEFADLSAALEKDAAANGHFPGLDPALDMVMRKTAPCPNYPRQRKH</sequence>
<dbReference type="VEuPathDB" id="VectorBase:AFAF019007"/>
<dbReference type="Proteomes" id="UP000075886">
    <property type="component" value="Unassembled WGS sequence"/>
</dbReference>
<keyword evidence="3" id="KW-1185">Reference proteome</keyword>
<organism evidence="2 3">
    <name type="scientific">Anopheles farauti</name>
    <dbReference type="NCBI Taxonomy" id="69004"/>
    <lineage>
        <taxon>Eukaryota</taxon>
        <taxon>Metazoa</taxon>
        <taxon>Ecdysozoa</taxon>
        <taxon>Arthropoda</taxon>
        <taxon>Hexapoda</taxon>
        <taxon>Insecta</taxon>
        <taxon>Pterygota</taxon>
        <taxon>Neoptera</taxon>
        <taxon>Endopterygota</taxon>
        <taxon>Diptera</taxon>
        <taxon>Nematocera</taxon>
        <taxon>Culicoidea</taxon>
        <taxon>Culicidae</taxon>
        <taxon>Anophelinae</taxon>
        <taxon>Anopheles</taxon>
    </lineage>
</organism>
<dbReference type="EMBL" id="AXCN02001759">
    <property type="status" value="NOT_ANNOTATED_CDS"/>
    <property type="molecule type" value="Genomic_DNA"/>
</dbReference>
<protein>
    <submittedName>
        <fullName evidence="2">Uncharacterized protein</fullName>
    </submittedName>
</protein>
<dbReference type="Pfam" id="PF20802">
    <property type="entry name" value="MAML1_3_TAD1"/>
    <property type="match status" value="1"/>
</dbReference>
<name>A0A182QXS6_9DIPT</name>
<reference evidence="3" key="1">
    <citation type="submission" date="2014-01" db="EMBL/GenBank/DDBJ databases">
        <title>The Genome Sequence of Anopheles farauti FAR1 (V2).</title>
        <authorList>
            <consortium name="The Broad Institute Genomics Platform"/>
            <person name="Neafsey D.E."/>
            <person name="Besansky N."/>
            <person name="Howell P."/>
            <person name="Walton C."/>
            <person name="Young S.K."/>
            <person name="Zeng Q."/>
            <person name="Gargeya S."/>
            <person name="Fitzgerald M."/>
            <person name="Haas B."/>
            <person name="Abouelleil A."/>
            <person name="Allen A.W."/>
            <person name="Alvarado L."/>
            <person name="Arachchi H.M."/>
            <person name="Berlin A.M."/>
            <person name="Chapman S.B."/>
            <person name="Gainer-Dewar J."/>
            <person name="Goldberg J."/>
            <person name="Griggs A."/>
            <person name="Gujja S."/>
            <person name="Hansen M."/>
            <person name="Howarth C."/>
            <person name="Imamovic A."/>
            <person name="Ireland A."/>
            <person name="Larimer J."/>
            <person name="McCowan C."/>
            <person name="Murphy C."/>
            <person name="Pearson M."/>
            <person name="Poon T.W."/>
            <person name="Priest M."/>
            <person name="Roberts A."/>
            <person name="Saif S."/>
            <person name="Shea T."/>
            <person name="Sisk P."/>
            <person name="Sykes S."/>
            <person name="Wortman J."/>
            <person name="Nusbaum C."/>
            <person name="Birren B."/>
        </authorList>
    </citation>
    <scope>NUCLEOTIDE SEQUENCE [LARGE SCALE GENOMIC DNA]</scope>
    <source>
        <strain evidence="3">FAR1</strain>
    </source>
</reference>
<dbReference type="STRING" id="69004.A0A182QXS6"/>
<reference evidence="2" key="2">
    <citation type="submission" date="2020-05" db="UniProtKB">
        <authorList>
            <consortium name="EnsemblMetazoa"/>
        </authorList>
    </citation>
    <scope>IDENTIFICATION</scope>
    <source>
        <strain evidence="2">FAR1</strain>
    </source>
</reference>
<feature type="region of interest" description="Disordered" evidence="1">
    <location>
        <begin position="144"/>
        <end position="189"/>
    </location>
</feature>
<evidence type="ECO:0000313" key="2">
    <source>
        <dbReference type="EnsemblMetazoa" id="AFAF019007-PA"/>
    </source>
</evidence>
<feature type="compositionally biased region" description="Low complexity" evidence="1">
    <location>
        <begin position="168"/>
        <end position="179"/>
    </location>
</feature>
<feature type="compositionally biased region" description="Gly residues" evidence="1">
    <location>
        <begin position="150"/>
        <end position="167"/>
    </location>
</feature>